<keyword evidence="4" id="KW-1185">Reference proteome</keyword>
<sequence>MENLVRVTGFPSWLSDLPVLRPMATIVFDIETSAVPLENFDEVQQEYLFRELEKIEDEVQRENRRAEILRQFSLWPFTAQVVCIAMLNVDTVRGQVLFTADDYDEDEVQAGPVEFVPCVDEVELLTAFWDVAQHYDSVVTFNGRGFDVPFLYLRSAALNVPITRKNWLGYRYAVEPHCDLAEQLTFYGVSGREGAARRFNLDFYCKIFGIESPKSHGVTGMDVSNMMAEGRYREIAEYCLRDVHATVLLYRIWKERLAGIK</sequence>
<dbReference type="AlphaFoldDB" id="B9XH06"/>
<reference evidence="3 4" key="1">
    <citation type="journal article" date="2011" name="J. Bacteriol.">
        <title>Genome sequence of 'Pedosphaera parvula' Ellin514, an aerobic Verrucomicrobial isolate from pasture soil.</title>
        <authorList>
            <person name="Kant R."/>
            <person name="van Passel M.W."/>
            <person name="Sangwan P."/>
            <person name="Palva A."/>
            <person name="Lucas S."/>
            <person name="Copeland A."/>
            <person name="Lapidus A."/>
            <person name="Glavina Del Rio T."/>
            <person name="Dalin E."/>
            <person name="Tice H."/>
            <person name="Bruce D."/>
            <person name="Goodwin L."/>
            <person name="Pitluck S."/>
            <person name="Chertkov O."/>
            <person name="Larimer F.W."/>
            <person name="Land M.L."/>
            <person name="Hauser L."/>
            <person name="Brettin T.S."/>
            <person name="Detter J.C."/>
            <person name="Han S."/>
            <person name="de Vos W.M."/>
            <person name="Janssen P.H."/>
            <person name="Smidt H."/>
        </authorList>
    </citation>
    <scope>NUCLEOTIDE SEQUENCE [LARGE SCALE GENOMIC DNA]</scope>
    <source>
        <strain evidence="3 4">Ellin514</strain>
    </source>
</reference>
<feature type="coiled-coil region" evidence="1">
    <location>
        <begin position="45"/>
        <end position="72"/>
    </location>
</feature>
<accession>B9XH06</accession>
<dbReference type="STRING" id="320771.Cflav_PD4096"/>
<name>B9XH06_PEDPL</name>
<dbReference type="Gene3D" id="3.30.420.10">
    <property type="entry name" value="Ribonuclease H-like superfamily/Ribonuclease H"/>
    <property type="match status" value="1"/>
</dbReference>
<comment type="caution">
    <text evidence="3">The sequence shown here is derived from an EMBL/GenBank/DDBJ whole genome shotgun (WGS) entry which is preliminary data.</text>
</comment>
<evidence type="ECO:0000313" key="4">
    <source>
        <dbReference type="Proteomes" id="UP000003688"/>
    </source>
</evidence>
<dbReference type="InterPro" id="IPR012337">
    <property type="entry name" value="RNaseH-like_sf"/>
</dbReference>
<dbReference type="EMBL" id="ABOX02000013">
    <property type="protein sequence ID" value="EEF60927.1"/>
    <property type="molecule type" value="Genomic_DNA"/>
</dbReference>
<protein>
    <recommendedName>
        <fullName evidence="2">Predicted 3'-5' exonuclease PolB-like domain-containing protein</fullName>
    </recommendedName>
</protein>
<dbReference type="RefSeq" id="WP_007415102.1">
    <property type="nucleotide sequence ID" value="NZ_ABOX02000013.1"/>
</dbReference>
<gene>
    <name evidence="3" type="ORF">Cflav_PD4096</name>
</gene>
<proteinExistence type="predicted"/>
<evidence type="ECO:0000256" key="1">
    <source>
        <dbReference type="SAM" id="Coils"/>
    </source>
</evidence>
<organism evidence="3 4">
    <name type="scientific">Pedosphaera parvula (strain Ellin514)</name>
    <dbReference type="NCBI Taxonomy" id="320771"/>
    <lineage>
        <taxon>Bacteria</taxon>
        <taxon>Pseudomonadati</taxon>
        <taxon>Verrucomicrobiota</taxon>
        <taxon>Pedosphaerae</taxon>
        <taxon>Pedosphaerales</taxon>
        <taxon>Pedosphaeraceae</taxon>
        <taxon>Pedosphaera</taxon>
    </lineage>
</organism>
<feature type="domain" description="Predicted 3'-5' exonuclease PolB-like" evidence="2">
    <location>
        <begin position="120"/>
        <end position="250"/>
    </location>
</feature>
<evidence type="ECO:0000313" key="3">
    <source>
        <dbReference type="EMBL" id="EEF60927.1"/>
    </source>
</evidence>
<dbReference type="SUPFAM" id="SSF53098">
    <property type="entry name" value="Ribonuclease H-like"/>
    <property type="match status" value="1"/>
</dbReference>
<dbReference type="InterPro" id="IPR036397">
    <property type="entry name" value="RNaseH_sf"/>
</dbReference>
<dbReference type="InterPro" id="IPR019288">
    <property type="entry name" value="3'-5'_exonuclease_PolB-like"/>
</dbReference>
<keyword evidence="1" id="KW-0175">Coiled coil</keyword>
<dbReference type="Pfam" id="PF10108">
    <property type="entry name" value="DNA_pol_B_exo2"/>
    <property type="match status" value="1"/>
</dbReference>
<dbReference type="CDD" id="cd05782">
    <property type="entry name" value="DNA_polB_like1_exo"/>
    <property type="match status" value="1"/>
</dbReference>
<evidence type="ECO:0000259" key="2">
    <source>
        <dbReference type="Pfam" id="PF10108"/>
    </source>
</evidence>
<dbReference type="Proteomes" id="UP000003688">
    <property type="component" value="Unassembled WGS sequence"/>
</dbReference>
<dbReference type="GO" id="GO:0003676">
    <property type="term" value="F:nucleic acid binding"/>
    <property type="evidence" value="ECO:0007669"/>
    <property type="project" value="InterPro"/>
</dbReference>